<keyword evidence="2" id="KW-1185">Reference proteome</keyword>
<sequence>MAGLELLSDEGYRLDGRKPTEQRKIDCRLGVFSQADGSAYIEQGNAKVLAAVYGPHEPRGNRSRALHDRVLVNCQFSMATFSTFERKRRPRGDKKSQEMTLHIQQTFEATILTQLYPRSQIDIFVEVLQSDGGTLSVCVNAATLALIDAGIALKDYVCACSVGFIDGVPLVDISSIEESNRGPELTVAVLPKSQQIVLLEMSSRVHVDNLEKMLDAAMKGCTDVHAIFDSRVKEHTAQRNSYLRQLQREVERLNRLQELFLLAEDNRPTSSQMSTAASDSVEVSLVERISTSNDSSSVGVQTSSSLLGRLKQPRTFSHREMRDQTEKVYQKLPEVVDKKKRVHREQQYRANRLMAQVYNKAIQERALKGHINFAINRPSACL</sequence>
<dbReference type="Proteomes" id="UP000805193">
    <property type="component" value="Unassembled WGS sequence"/>
</dbReference>
<comment type="caution">
    <text evidence="1">The sequence shown here is derived from an EMBL/GenBank/DDBJ whole genome shotgun (WGS) entry which is preliminary data.</text>
</comment>
<protein>
    <submittedName>
        <fullName evidence="1">Uncharacterized protein</fullName>
    </submittedName>
</protein>
<dbReference type="EMBL" id="JABSTQ010010963">
    <property type="protein sequence ID" value="KAG0416327.1"/>
    <property type="molecule type" value="Genomic_DNA"/>
</dbReference>
<gene>
    <name evidence="1" type="ORF">HPB47_006543</name>
</gene>
<evidence type="ECO:0000313" key="1">
    <source>
        <dbReference type="EMBL" id="KAG0416327.1"/>
    </source>
</evidence>
<evidence type="ECO:0000313" key="2">
    <source>
        <dbReference type="Proteomes" id="UP000805193"/>
    </source>
</evidence>
<name>A0AC60PA16_IXOPE</name>
<accession>A0AC60PA16</accession>
<organism evidence="1 2">
    <name type="scientific">Ixodes persulcatus</name>
    <name type="common">Taiga tick</name>
    <dbReference type="NCBI Taxonomy" id="34615"/>
    <lineage>
        <taxon>Eukaryota</taxon>
        <taxon>Metazoa</taxon>
        <taxon>Ecdysozoa</taxon>
        <taxon>Arthropoda</taxon>
        <taxon>Chelicerata</taxon>
        <taxon>Arachnida</taxon>
        <taxon>Acari</taxon>
        <taxon>Parasitiformes</taxon>
        <taxon>Ixodida</taxon>
        <taxon>Ixodoidea</taxon>
        <taxon>Ixodidae</taxon>
        <taxon>Ixodinae</taxon>
        <taxon>Ixodes</taxon>
    </lineage>
</organism>
<reference evidence="1 2" key="1">
    <citation type="journal article" date="2020" name="Cell">
        <title>Large-Scale Comparative Analyses of Tick Genomes Elucidate Their Genetic Diversity and Vector Capacities.</title>
        <authorList>
            <consortium name="Tick Genome and Microbiome Consortium (TIGMIC)"/>
            <person name="Jia N."/>
            <person name="Wang J."/>
            <person name="Shi W."/>
            <person name="Du L."/>
            <person name="Sun Y."/>
            <person name="Zhan W."/>
            <person name="Jiang J.F."/>
            <person name="Wang Q."/>
            <person name="Zhang B."/>
            <person name="Ji P."/>
            <person name="Bell-Sakyi L."/>
            <person name="Cui X.M."/>
            <person name="Yuan T.T."/>
            <person name="Jiang B.G."/>
            <person name="Yang W.F."/>
            <person name="Lam T.T."/>
            <person name="Chang Q.C."/>
            <person name="Ding S.J."/>
            <person name="Wang X.J."/>
            <person name="Zhu J.G."/>
            <person name="Ruan X.D."/>
            <person name="Zhao L."/>
            <person name="Wei J.T."/>
            <person name="Ye R.Z."/>
            <person name="Que T.C."/>
            <person name="Du C.H."/>
            <person name="Zhou Y.H."/>
            <person name="Cheng J.X."/>
            <person name="Dai P.F."/>
            <person name="Guo W.B."/>
            <person name="Han X.H."/>
            <person name="Huang E.J."/>
            <person name="Li L.F."/>
            <person name="Wei W."/>
            <person name="Gao Y.C."/>
            <person name="Liu J.Z."/>
            <person name="Shao H.Z."/>
            <person name="Wang X."/>
            <person name="Wang C.C."/>
            <person name="Yang T.C."/>
            <person name="Huo Q.B."/>
            <person name="Li W."/>
            <person name="Chen H.Y."/>
            <person name="Chen S.E."/>
            <person name="Zhou L.G."/>
            <person name="Ni X.B."/>
            <person name="Tian J.H."/>
            <person name="Sheng Y."/>
            <person name="Liu T."/>
            <person name="Pan Y.S."/>
            <person name="Xia L.Y."/>
            <person name="Li J."/>
            <person name="Zhao F."/>
            <person name="Cao W.C."/>
        </authorList>
    </citation>
    <scope>NUCLEOTIDE SEQUENCE [LARGE SCALE GENOMIC DNA]</scope>
    <source>
        <strain evidence="1">Iper-2018</strain>
    </source>
</reference>
<proteinExistence type="predicted"/>